<gene>
    <name evidence="1" type="primary">ACA12</name>
    <name evidence="1" type="ORF">QJS10_CPA06g00909</name>
</gene>
<dbReference type="AlphaFoldDB" id="A0AAV9EI63"/>
<organism evidence="1 2">
    <name type="scientific">Acorus calamus</name>
    <name type="common">Sweet flag</name>
    <dbReference type="NCBI Taxonomy" id="4465"/>
    <lineage>
        <taxon>Eukaryota</taxon>
        <taxon>Viridiplantae</taxon>
        <taxon>Streptophyta</taxon>
        <taxon>Embryophyta</taxon>
        <taxon>Tracheophyta</taxon>
        <taxon>Spermatophyta</taxon>
        <taxon>Magnoliopsida</taxon>
        <taxon>Liliopsida</taxon>
        <taxon>Acoraceae</taxon>
        <taxon>Acorus</taxon>
    </lineage>
</organism>
<protein>
    <submittedName>
        <fullName evidence="1">Calcium-transporting ATPase 12, plasma membrane-type</fullName>
    </submittedName>
</protein>
<evidence type="ECO:0000313" key="1">
    <source>
        <dbReference type="EMBL" id="KAK1313195.1"/>
    </source>
</evidence>
<accession>A0AAV9EI63</accession>
<sequence length="93" mass="10757">MRMWRFEVSKAGVPKSDVMVVTKDDMINVLAFKSTMCCIESLVTNTMWRNLILQALYQITVSLTIQFKKSSTFRVDERAKKTDIQCICVVRDT</sequence>
<reference evidence="1" key="2">
    <citation type="submission" date="2023-06" db="EMBL/GenBank/DDBJ databases">
        <authorList>
            <person name="Ma L."/>
            <person name="Liu K.-W."/>
            <person name="Li Z."/>
            <person name="Hsiao Y.-Y."/>
            <person name="Qi Y."/>
            <person name="Fu T."/>
            <person name="Tang G."/>
            <person name="Zhang D."/>
            <person name="Sun W.-H."/>
            <person name="Liu D.-K."/>
            <person name="Li Y."/>
            <person name="Chen G.-Z."/>
            <person name="Liu X.-D."/>
            <person name="Liao X.-Y."/>
            <person name="Jiang Y.-T."/>
            <person name="Yu X."/>
            <person name="Hao Y."/>
            <person name="Huang J."/>
            <person name="Zhao X.-W."/>
            <person name="Ke S."/>
            <person name="Chen Y.-Y."/>
            <person name="Wu W.-L."/>
            <person name="Hsu J.-L."/>
            <person name="Lin Y.-F."/>
            <person name="Huang M.-D."/>
            <person name="Li C.-Y."/>
            <person name="Huang L."/>
            <person name="Wang Z.-W."/>
            <person name="Zhao X."/>
            <person name="Zhong W.-Y."/>
            <person name="Peng D.-H."/>
            <person name="Ahmad S."/>
            <person name="Lan S."/>
            <person name="Zhang J.-S."/>
            <person name="Tsai W.-C."/>
            <person name="Van De Peer Y."/>
            <person name="Liu Z.-J."/>
        </authorList>
    </citation>
    <scope>NUCLEOTIDE SEQUENCE</scope>
    <source>
        <strain evidence="1">CP</strain>
        <tissue evidence="1">Leaves</tissue>
    </source>
</reference>
<name>A0AAV9EI63_ACOCL</name>
<keyword evidence="2" id="KW-1185">Reference proteome</keyword>
<comment type="caution">
    <text evidence="1">The sequence shown here is derived from an EMBL/GenBank/DDBJ whole genome shotgun (WGS) entry which is preliminary data.</text>
</comment>
<reference evidence="1" key="1">
    <citation type="journal article" date="2023" name="Nat. Commun.">
        <title>Diploid and tetraploid genomes of Acorus and the evolution of monocots.</title>
        <authorList>
            <person name="Ma L."/>
            <person name="Liu K.W."/>
            <person name="Li Z."/>
            <person name="Hsiao Y.Y."/>
            <person name="Qi Y."/>
            <person name="Fu T."/>
            <person name="Tang G.D."/>
            <person name="Zhang D."/>
            <person name="Sun W.H."/>
            <person name="Liu D.K."/>
            <person name="Li Y."/>
            <person name="Chen G.Z."/>
            <person name="Liu X.D."/>
            <person name="Liao X.Y."/>
            <person name="Jiang Y.T."/>
            <person name="Yu X."/>
            <person name="Hao Y."/>
            <person name="Huang J."/>
            <person name="Zhao X.W."/>
            <person name="Ke S."/>
            <person name="Chen Y.Y."/>
            <person name="Wu W.L."/>
            <person name="Hsu J.L."/>
            <person name="Lin Y.F."/>
            <person name="Huang M.D."/>
            <person name="Li C.Y."/>
            <person name="Huang L."/>
            <person name="Wang Z.W."/>
            <person name="Zhao X."/>
            <person name="Zhong W.Y."/>
            <person name="Peng D.H."/>
            <person name="Ahmad S."/>
            <person name="Lan S."/>
            <person name="Zhang J.S."/>
            <person name="Tsai W.C."/>
            <person name="Van de Peer Y."/>
            <person name="Liu Z.J."/>
        </authorList>
    </citation>
    <scope>NUCLEOTIDE SEQUENCE</scope>
    <source>
        <strain evidence="1">CP</strain>
    </source>
</reference>
<dbReference type="Proteomes" id="UP001180020">
    <property type="component" value="Unassembled WGS sequence"/>
</dbReference>
<evidence type="ECO:0000313" key="2">
    <source>
        <dbReference type="Proteomes" id="UP001180020"/>
    </source>
</evidence>
<proteinExistence type="predicted"/>
<dbReference type="EMBL" id="JAUJYO010000006">
    <property type="protein sequence ID" value="KAK1313195.1"/>
    <property type="molecule type" value="Genomic_DNA"/>
</dbReference>